<feature type="region of interest" description="Disordered" evidence="1">
    <location>
        <begin position="95"/>
        <end position="137"/>
    </location>
</feature>
<dbReference type="AlphaFoldDB" id="A0A4Q4TL22"/>
<dbReference type="PROSITE" id="PS51257">
    <property type="entry name" value="PROKAR_LIPOPROTEIN"/>
    <property type="match status" value="1"/>
</dbReference>
<name>A0A4Q4TL22_9PEZI</name>
<evidence type="ECO:0000313" key="3">
    <source>
        <dbReference type="EMBL" id="RYP06824.1"/>
    </source>
</evidence>
<gene>
    <name evidence="3" type="ORF">DL764_002936</name>
</gene>
<accession>A0A4Q4TL22</accession>
<proteinExistence type="predicted"/>
<comment type="caution">
    <text evidence="3">The sequence shown here is derived from an EMBL/GenBank/DDBJ whole genome shotgun (WGS) entry which is preliminary data.</text>
</comment>
<reference evidence="3 4" key="1">
    <citation type="submission" date="2018-06" db="EMBL/GenBank/DDBJ databases">
        <title>Complete Genomes of Monosporascus.</title>
        <authorList>
            <person name="Robinson A.J."/>
            <person name="Natvig D.O."/>
        </authorList>
    </citation>
    <scope>NUCLEOTIDE SEQUENCE [LARGE SCALE GENOMIC DNA]</scope>
    <source>
        <strain evidence="3 4">CBS 110550</strain>
    </source>
</reference>
<dbReference type="Proteomes" id="UP000293360">
    <property type="component" value="Unassembled WGS sequence"/>
</dbReference>
<keyword evidence="4" id="KW-1185">Reference proteome</keyword>
<feature type="chain" id="PRO_5020429563" description="WSC domain-containing protein" evidence="2">
    <location>
        <begin position="23"/>
        <end position="137"/>
    </location>
</feature>
<feature type="signal peptide" evidence="2">
    <location>
        <begin position="1"/>
        <end position="22"/>
    </location>
</feature>
<evidence type="ECO:0008006" key="5">
    <source>
        <dbReference type="Google" id="ProtNLM"/>
    </source>
</evidence>
<sequence>MRLSAILTAALAQGCYLATGAAIPKDDGRPGIFRSGCWDHCNNAELEYGVVGPGVACRPGSIYRELCKGCKDCARDNARIPRPAILGAKGWEVSLSNDPRRTASSGLRTAGEETTGEELPREAHRPTDTLPLVEKED</sequence>
<organism evidence="3 4">
    <name type="scientific">Monosporascus ibericus</name>
    <dbReference type="NCBI Taxonomy" id="155417"/>
    <lineage>
        <taxon>Eukaryota</taxon>
        <taxon>Fungi</taxon>
        <taxon>Dikarya</taxon>
        <taxon>Ascomycota</taxon>
        <taxon>Pezizomycotina</taxon>
        <taxon>Sordariomycetes</taxon>
        <taxon>Xylariomycetidae</taxon>
        <taxon>Xylariales</taxon>
        <taxon>Xylariales incertae sedis</taxon>
        <taxon>Monosporascus</taxon>
    </lineage>
</organism>
<protein>
    <recommendedName>
        <fullName evidence="5">WSC domain-containing protein</fullName>
    </recommendedName>
</protein>
<evidence type="ECO:0000313" key="4">
    <source>
        <dbReference type="Proteomes" id="UP000293360"/>
    </source>
</evidence>
<keyword evidence="2" id="KW-0732">Signal</keyword>
<feature type="compositionally biased region" description="Basic and acidic residues" evidence="1">
    <location>
        <begin position="118"/>
        <end position="127"/>
    </location>
</feature>
<evidence type="ECO:0000256" key="1">
    <source>
        <dbReference type="SAM" id="MobiDB-lite"/>
    </source>
</evidence>
<feature type="compositionally biased region" description="Polar residues" evidence="1">
    <location>
        <begin position="95"/>
        <end position="107"/>
    </location>
</feature>
<evidence type="ECO:0000256" key="2">
    <source>
        <dbReference type="SAM" id="SignalP"/>
    </source>
</evidence>
<dbReference type="EMBL" id="QJNU01000115">
    <property type="protein sequence ID" value="RYP06824.1"/>
    <property type="molecule type" value="Genomic_DNA"/>
</dbReference>